<dbReference type="AlphaFoldDB" id="U1HKH5"/>
<feature type="region of interest" description="Disordered" evidence="1">
    <location>
        <begin position="1"/>
        <end position="78"/>
    </location>
</feature>
<gene>
    <name evidence="2" type="ORF">EPUS_07858</name>
</gene>
<evidence type="ECO:0000313" key="2">
    <source>
        <dbReference type="EMBL" id="ERF69454.1"/>
    </source>
</evidence>
<evidence type="ECO:0000313" key="3">
    <source>
        <dbReference type="Proteomes" id="UP000019373"/>
    </source>
</evidence>
<dbReference type="Proteomes" id="UP000019373">
    <property type="component" value="Unassembled WGS sequence"/>
</dbReference>
<organism evidence="2 3">
    <name type="scientific">Endocarpon pusillum (strain Z07020 / HMAS-L-300199)</name>
    <name type="common">Lichen-forming fungus</name>
    <dbReference type="NCBI Taxonomy" id="1263415"/>
    <lineage>
        <taxon>Eukaryota</taxon>
        <taxon>Fungi</taxon>
        <taxon>Dikarya</taxon>
        <taxon>Ascomycota</taxon>
        <taxon>Pezizomycotina</taxon>
        <taxon>Eurotiomycetes</taxon>
        <taxon>Chaetothyriomycetidae</taxon>
        <taxon>Verrucariales</taxon>
        <taxon>Verrucariaceae</taxon>
        <taxon>Endocarpon</taxon>
    </lineage>
</organism>
<name>U1HKH5_ENDPU</name>
<evidence type="ECO:0000256" key="1">
    <source>
        <dbReference type="SAM" id="MobiDB-lite"/>
    </source>
</evidence>
<protein>
    <submittedName>
        <fullName evidence="2">Uncharacterized protein</fullName>
    </submittedName>
</protein>
<keyword evidence="3" id="KW-1185">Reference proteome</keyword>
<sequence length="178" mass="19938">MYPKVIDIEEEYRERTGLDPKTGKRIEGTQTKKSRGKKTQKSTAKHVAVDKETQSKKRPSVKNGNPVIPDDSNVDSNVEIWDPEGEYVMSGAYNEPGGNPKSHVKQIQKAHLKKEASIKKKASAKEDHTSQALVPINLYLSQSRLGKSFQIWASNTKQEQIFRPGYTSSGDKIIALEK</sequence>
<dbReference type="EMBL" id="KE721408">
    <property type="protein sequence ID" value="ERF69454.1"/>
    <property type="molecule type" value="Genomic_DNA"/>
</dbReference>
<dbReference type="HOGENOM" id="CLU_1510596_0_0_1"/>
<feature type="compositionally biased region" description="Basic and acidic residues" evidence="1">
    <location>
        <begin position="12"/>
        <end position="27"/>
    </location>
</feature>
<dbReference type="RefSeq" id="XP_007804927.1">
    <property type="nucleotide sequence ID" value="XM_007806736.1"/>
</dbReference>
<accession>U1HKH5</accession>
<feature type="compositionally biased region" description="Basic residues" evidence="1">
    <location>
        <begin position="32"/>
        <end position="44"/>
    </location>
</feature>
<proteinExistence type="predicted"/>
<dbReference type="GeneID" id="19242737"/>
<reference evidence="3" key="1">
    <citation type="journal article" date="2014" name="BMC Genomics">
        <title>Genome characteristics reveal the impact of lichenization on lichen-forming fungus Endocarpon pusillum Hedwig (Verrucariales, Ascomycota).</title>
        <authorList>
            <person name="Wang Y.-Y."/>
            <person name="Liu B."/>
            <person name="Zhang X.-Y."/>
            <person name="Zhou Q.-M."/>
            <person name="Zhang T."/>
            <person name="Li H."/>
            <person name="Yu Y.-F."/>
            <person name="Zhang X.-L."/>
            <person name="Hao X.-Y."/>
            <person name="Wang M."/>
            <person name="Wang L."/>
            <person name="Wei J.-C."/>
        </authorList>
    </citation>
    <scope>NUCLEOTIDE SEQUENCE [LARGE SCALE GENOMIC DNA]</scope>
    <source>
        <strain evidence="3">Z07020 / HMAS-L-300199</strain>
    </source>
</reference>